<sequence>MSQRSAPAPFLSKTYEMVDDPLTDDVISWS</sequence>
<keyword evidence="2" id="KW-1185">Reference proteome</keyword>
<proteinExistence type="predicted"/>
<dbReference type="EMBL" id="LXQA010358019">
    <property type="protein sequence ID" value="MCI46473.1"/>
    <property type="molecule type" value="Genomic_DNA"/>
</dbReference>
<feature type="non-terminal residue" evidence="1">
    <location>
        <position position="30"/>
    </location>
</feature>
<dbReference type="Gene3D" id="1.10.10.10">
    <property type="entry name" value="Winged helix-like DNA-binding domain superfamily/Winged helix DNA-binding domain"/>
    <property type="match status" value="1"/>
</dbReference>
<protein>
    <submittedName>
        <fullName evidence="1">Heat stress transcription factor</fullName>
    </submittedName>
</protein>
<reference evidence="1 2" key="1">
    <citation type="journal article" date="2018" name="Front. Plant Sci.">
        <title>Red Clover (Trifolium pratense) and Zigzag Clover (T. medium) - A Picture of Genomic Similarities and Differences.</title>
        <authorList>
            <person name="Dluhosova J."/>
            <person name="Istvanek J."/>
            <person name="Nedelnik J."/>
            <person name="Repkova J."/>
        </authorList>
    </citation>
    <scope>NUCLEOTIDE SEQUENCE [LARGE SCALE GENOMIC DNA]</scope>
    <source>
        <strain evidence="2">cv. 10/8</strain>
        <tissue evidence="1">Leaf</tissue>
    </source>
</reference>
<dbReference type="InterPro" id="IPR036388">
    <property type="entry name" value="WH-like_DNA-bd_sf"/>
</dbReference>
<dbReference type="AlphaFoldDB" id="A0A392SC08"/>
<evidence type="ECO:0000313" key="1">
    <source>
        <dbReference type="EMBL" id="MCI46473.1"/>
    </source>
</evidence>
<evidence type="ECO:0000313" key="2">
    <source>
        <dbReference type="Proteomes" id="UP000265520"/>
    </source>
</evidence>
<organism evidence="1 2">
    <name type="scientific">Trifolium medium</name>
    <dbReference type="NCBI Taxonomy" id="97028"/>
    <lineage>
        <taxon>Eukaryota</taxon>
        <taxon>Viridiplantae</taxon>
        <taxon>Streptophyta</taxon>
        <taxon>Embryophyta</taxon>
        <taxon>Tracheophyta</taxon>
        <taxon>Spermatophyta</taxon>
        <taxon>Magnoliopsida</taxon>
        <taxon>eudicotyledons</taxon>
        <taxon>Gunneridae</taxon>
        <taxon>Pentapetalae</taxon>
        <taxon>rosids</taxon>
        <taxon>fabids</taxon>
        <taxon>Fabales</taxon>
        <taxon>Fabaceae</taxon>
        <taxon>Papilionoideae</taxon>
        <taxon>50 kb inversion clade</taxon>
        <taxon>NPAAA clade</taxon>
        <taxon>Hologalegina</taxon>
        <taxon>IRL clade</taxon>
        <taxon>Trifolieae</taxon>
        <taxon>Trifolium</taxon>
    </lineage>
</organism>
<name>A0A392SC08_9FABA</name>
<comment type="caution">
    <text evidence="1">The sequence shown here is derived from an EMBL/GenBank/DDBJ whole genome shotgun (WGS) entry which is preliminary data.</text>
</comment>
<dbReference type="Proteomes" id="UP000265520">
    <property type="component" value="Unassembled WGS sequence"/>
</dbReference>
<accession>A0A392SC08</accession>